<dbReference type="GO" id="GO:0016887">
    <property type="term" value="F:ATP hydrolysis activity"/>
    <property type="evidence" value="ECO:0007669"/>
    <property type="project" value="InterPro"/>
</dbReference>
<dbReference type="InterPro" id="IPR052026">
    <property type="entry name" value="ExeA_AAA_ATPase_DNA-bind"/>
</dbReference>
<dbReference type="SMART" id="SM00382">
    <property type="entry name" value="AAA"/>
    <property type="match status" value="1"/>
</dbReference>
<dbReference type="AlphaFoldDB" id="A0A5C1EAP7"/>
<evidence type="ECO:0000313" key="3">
    <source>
        <dbReference type="Proteomes" id="UP000323671"/>
    </source>
</evidence>
<dbReference type="Pfam" id="PF13401">
    <property type="entry name" value="AAA_22"/>
    <property type="match status" value="1"/>
</dbReference>
<accession>A0A5C1EAP7</accession>
<organism evidence="2 3">
    <name type="scientific">Oryzomicrobium terrae</name>
    <dbReference type="NCBI Taxonomy" id="1735038"/>
    <lineage>
        <taxon>Bacteria</taxon>
        <taxon>Pseudomonadati</taxon>
        <taxon>Pseudomonadota</taxon>
        <taxon>Betaproteobacteria</taxon>
        <taxon>Rhodocyclales</taxon>
        <taxon>Rhodocyclaceae</taxon>
        <taxon>Oryzomicrobium</taxon>
    </lineage>
</organism>
<dbReference type="KEGG" id="otr:OTERR_24770"/>
<dbReference type="Proteomes" id="UP000323671">
    <property type="component" value="Chromosome"/>
</dbReference>
<dbReference type="PANTHER" id="PTHR35894:SF1">
    <property type="entry name" value="PHOSPHORIBULOKINASE _ URIDINE KINASE FAMILY"/>
    <property type="match status" value="1"/>
</dbReference>
<proteinExistence type="predicted"/>
<dbReference type="PANTHER" id="PTHR35894">
    <property type="entry name" value="GENERAL SECRETION PATHWAY PROTEIN A-RELATED"/>
    <property type="match status" value="1"/>
</dbReference>
<reference evidence="2 3" key="1">
    <citation type="submission" date="2017-07" db="EMBL/GenBank/DDBJ databases">
        <title>Complete genome sequence of Oryzomicrobium terrae TPP412.</title>
        <authorList>
            <person name="Chiu L.-W."/>
            <person name="Lo K.-J."/>
            <person name="Tsai Y.-M."/>
            <person name="Lin S.-S."/>
            <person name="Kuo C.-H."/>
            <person name="Liu C.-T."/>
        </authorList>
    </citation>
    <scope>NUCLEOTIDE SEQUENCE [LARGE SCALE GENOMIC DNA]</scope>
    <source>
        <strain evidence="2 3">TPP412</strain>
    </source>
</reference>
<dbReference type="EMBL" id="CP022579">
    <property type="protein sequence ID" value="QEL65953.1"/>
    <property type="molecule type" value="Genomic_DNA"/>
</dbReference>
<feature type="domain" description="AAA+ ATPase" evidence="1">
    <location>
        <begin position="53"/>
        <end position="183"/>
    </location>
</feature>
<protein>
    <submittedName>
        <fullName evidence="2">General secretion pathway protein A</fullName>
    </submittedName>
</protein>
<dbReference type="Gene3D" id="3.40.50.300">
    <property type="entry name" value="P-loop containing nucleotide triphosphate hydrolases"/>
    <property type="match status" value="1"/>
</dbReference>
<dbReference type="InterPro" id="IPR003593">
    <property type="entry name" value="AAA+_ATPase"/>
</dbReference>
<gene>
    <name evidence="2" type="primary">gspA</name>
    <name evidence="2" type="ORF">OTERR_24770</name>
</gene>
<sequence>MSAMSASLPELDAVYQALGFHRAPFRITPDTDLFFPHSQYLTALSHLRYGLMTGGFTLLTGEVGLGKTLVCRYFMRQLAGEQVRTAYVFNPAQSYGDLLAGIYRDLTGEQAPVTSEGELHDLMYATLVRFAEQQIRVALIVDEAHGMTPRLLEGLRLLSNLETEQRKLISLMLFGQTELESMLGTSEMRALRQRISIWHRLKPFGWLETGEYVRHRMNTARSTGVFQFSRTALLAVHWYARGVPRRINQICDRAVLLAFARGSHEVTRAMVRTAAREVTGFGR</sequence>
<dbReference type="SUPFAM" id="SSF52540">
    <property type="entry name" value="P-loop containing nucleoside triphosphate hydrolases"/>
    <property type="match status" value="1"/>
</dbReference>
<dbReference type="InterPro" id="IPR049945">
    <property type="entry name" value="AAA_22"/>
</dbReference>
<evidence type="ECO:0000259" key="1">
    <source>
        <dbReference type="SMART" id="SM00382"/>
    </source>
</evidence>
<keyword evidence="3" id="KW-1185">Reference proteome</keyword>
<name>A0A5C1EAP7_9RHOO</name>
<dbReference type="RefSeq" id="WP_054622231.1">
    <property type="nucleotide sequence ID" value="NZ_CP022579.1"/>
</dbReference>
<dbReference type="InterPro" id="IPR027417">
    <property type="entry name" value="P-loop_NTPase"/>
</dbReference>
<evidence type="ECO:0000313" key="2">
    <source>
        <dbReference type="EMBL" id="QEL65953.1"/>
    </source>
</evidence>